<evidence type="ECO:0000313" key="1">
    <source>
        <dbReference type="EMBL" id="JAD29185.1"/>
    </source>
</evidence>
<sequence length="25" mass="2594">MLNCLGVLGLLLINYCGQGTTPGGW</sequence>
<reference evidence="1" key="1">
    <citation type="submission" date="2014-09" db="EMBL/GenBank/DDBJ databases">
        <authorList>
            <person name="Magalhaes I.L.F."/>
            <person name="Oliveira U."/>
            <person name="Santos F.R."/>
            <person name="Vidigal T.H.D.A."/>
            <person name="Brescovit A.D."/>
            <person name="Santos A.J."/>
        </authorList>
    </citation>
    <scope>NUCLEOTIDE SEQUENCE</scope>
    <source>
        <tissue evidence="1">Shoot tissue taken approximately 20 cm above the soil surface</tissue>
    </source>
</reference>
<dbReference type="EMBL" id="GBRH01268710">
    <property type="protein sequence ID" value="JAD29185.1"/>
    <property type="molecule type" value="Transcribed_RNA"/>
</dbReference>
<organism evidence="1">
    <name type="scientific">Arundo donax</name>
    <name type="common">Giant reed</name>
    <name type="synonym">Donax arundinaceus</name>
    <dbReference type="NCBI Taxonomy" id="35708"/>
    <lineage>
        <taxon>Eukaryota</taxon>
        <taxon>Viridiplantae</taxon>
        <taxon>Streptophyta</taxon>
        <taxon>Embryophyta</taxon>
        <taxon>Tracheophyta</taxon>
        <taxon>Spermatophyta</taxon>
        <taxon>Magnoliopsida</taxon>
        <taxon>Liliopsida</taxon>
        <taxon>Poales</taxon>
        <taxon>Poaceae</taxon>
        <taxon>PACMAD clade</taxon>
        <taxon>Arundinoideae</taxon>
        <taxon>Arundineae</taxon>
        <taxon>Arundo</taxon>
    </lineage>
</organism>
<name>A0A0A8YXI4_ARUDO</name>
<reference evidence="1" key="2">
    <citation type="journal article" date="2015" name="Data Brief">
        <title>Shoot transcriptome of the giant reed, Arundo donax.</title>
        <authorList>
            <person name="Barrero R.A."/>
            <person name="Guerrero F.D."/>
            <person name="Moolhuijzen P."/>
            <person name="Goolsby J.A."/>
            <person name="Tidwell J."/>
            <person name="Bellgard S.E."/>
            <person name="Bellgard M.I."/>
        </authorList>
    </citation>
    <scope>NUCLEOTIDE SEQUENCE</scope>
    <source>
        <tissue evidence="1">Shoot tissue taken approximately 20 cm above the soil surface</tissue>
    </source>
</reference>
<protein>
    <submittedName>
        <fullName evidence="1">Uncharacterized protein</fullName>
    </submittedName>
</protein>
<proteinExistence type="predicted"/>
<accession>A0A0A8YXI4</accession>
<dbReference type="AlphaFoldDB" id="A0A0A8YXI4"/>